<keyword evidence="3" id="KW-1185">Reference proteome</keyword>
<keyword evidence="1" id="KW-0732">Signal</keyword>
<evidence type="ECO:0000256" key="1">
    <source>
        <dbReference type="SAM" id="SignalP"/>
    </source>
</evidence>
<reference evidence="2 3" key="1">
    <citation type="submission" date="2021-03" db="EMBL/GenBank/DDBJ databases">
        <title>Plant growth promoting bacteria isolated from wild legumes nodules and trapping Phaseolus vulgaris L. nodules in the center and southern Mexico.</title>
        <authorList>
            <person name="Estrada P."/>
        </authorList>
    </citation>
    <scope>NUCLEOTIDE SEQUENCE [LARGE SCALE GENOMIC DNA]</scope>
    <source>
        <strain evidence="2 3">MaGu-431</strain>
    </source>
</reference>
<dbReference type="Proteomes" id="UP000666661">
    <property type="component" value="Unassembled WGS sequence"/>
</dbReference>
<dbReference type="EMBL" id="JAGIQF010000003">
    <property type="protein sequence ID" value="MBP0602671.1"/>
    <property type="molecule type" value="Genomic_DNA"/>
</dbReference>
<feature type="signal peptide" evidence="1">
    <location>
        <begin position="1"/>
        <end position="31"/>
    </location>
</feature>
<name>A0ABS4B5E0_9GAMM</name>
<protein>
    <submittedName>
        <fullName evidence="2">DUF2950 domain-containing protein</fullName>
    </submittedName>
</protein>
<proteinExistence type="predicted"/>
<organism evidence="2 3">
    <name type="scientific">Aeromonas sanarellii</name>
    <dbReference type="NCBI Taxonomy" id="633415"/>
    <lineage>
        <taxon>Bacteria</taxon>
        <taxon>Pseudomonadati</taxon>
        <taxon>Pseudomonadota</taxon>
        <taxon>Gammaproteobacteria</taxon>
        <taxon>Aeromonadales</taxon>
        <taxon>Aeromonadaceae</taxon>
        <taxon>Aeromonas</taxon>
    </lineage>
</organism>
<dbReference type="InterPro" id="IPR021556">
    <property type="entry name" value="DUF2950"/>
</dbReference>
<gene>
    <name evidence="2" type="ORF">J8I01_09125</name>
</gene>
<comment type="caution">
    <text evidence="2">The sequence shown here is derived from an EMBL/GenBank/DDBJ whole genome shotgun (WGS) entry which is preliminary data.</text>
</comment>
<dbReference type="Pfam" id="PF11453">
    <property type="entry name" value="DUF2950"/>
    <property type="match status" value="1"/>
</dbReference>
<feature type="chain" id="PRO_5045874994" evidence="1">
    <location>
        <begin position="32"/>
        <end position="314"/>
    </location>
</feature>
<dbReference type="RefSeq" id="WP_209793660.1">
    <property type="nucleotide sequence ID" value="NZ_JAGIQF010000003.1"/>
</dbReference>
<evidence type="ECO:0000313" key="2">
    <source>
        <dbReference type="EMBL" id="MBP0602671.1"/>
    </source>
</evidence>
<accession>A0ABS4B5E0</accession>
<dbReference type="PROSITE" id="PS51257">
    <property type="entry name" value="PROKAR_LIPOPROTEIN"/>
    <property type="match status" value="1"/>
</dbReference>
<evidence type="ECO:0000313" key="3">
    <source>
        <dbReference type="Proteomes" id="UP000666661"/>
    </source>
</evidence>
<sequence>MMKRLLKWSWAPSWGLALLALTIACDASAMAQRTFATPDEAVQALITALEQNDVAALTLLLGENSEEAVTSGDEVADANDRSAFVASFKSKHQLVAEGRDKMILVVGESDWPLPIPLVAENGKWYLDGAAGAKEIVYRRIGRNELGAIAVCRGFIDAQLEYAALGHDGQPAGLFAAKLRSDPGQHNGLYWPVGEGEPASPAGEEVVRAAAEGYRAVVGQRTPYHGYYYRILYAQGAAANGGQKEYFVEGQLRDGVALLAWPADYATSGVMTFMVNHEGRVYQKDLGADTATAVEAIQLFDPDKSWSLVVSAERD</sequence>